<dbReference type="SUPFAM" id="SSF110455">
    <property type="entry name" value="Toprim domain"/>
    <property type="match status" value="1"/>
</dbReference>
<accession>A0A8J7G4Y7</accession>
<evidence type="ECO:0000313" key="15">
    <source>
        <dbReference type="Proteomes" id="UP000622653"/>
    </source>
</evidence>
<evidence type="ECO:0000256" key="4">
    <source>
        <dbReference type="ARBA" id="ARBA00022722"/>
    </source>
</evidence>
<organism evidence="14 15">
    <name type="scientific">Savagea serpentis</name>
    <dbReference type="NCBI Taxonomy" id="2785297"/>
    <lineage>
        <taxon>Bacteria</taxon>
        <taxon>Bacillati</taxon>
        <taxon>Bacillota</taxon>
        <taxon>Bacilli</taxon>
        <taxon>Bacillales</taxon>
        <taxon>Caryophanaceae</taxon>
        <taxon>Savagea</taxon>
    </lineage>
</organism>
<dbReference type="FunFam" id="3.40.1360.10:FF:000006">
    <property type="entry name" value="Ribonuclease M5"/>
    <property type="match status" value="1"/>
</dbReference>
<keyword evidence="1 11" id="KW-0963">Cytoplasm</keyword>
<evidence type="ECO:0000256" key="12">
    <source>
        <dbReference type="NCBIfam" id="TIGR00334"/>
    </source>
</evidence>
<dbReference type="Pfam" id="PF01751">
    <property type="entry name" value="Toprim"/>
    <property type="match status" value="1"/>
</dbReference>
<dbReference type="Proteomes" id="UP000622653">
    <property type="component" value="Unassembled WGS sequence"/>
</dbReference>
<dbReference type="EC" id="3.1.26.8" evidence="11 12"/>
<dbReference type="GO" id="GO:0019843">
    <property type="term" value="F:rRNA binding"/>
    <property type="evidence" value="ECO:0007669"/>
    <property type="project" value="UniProtKB-KW"/>
</dbReference>
<dbReference type="PANTHER" id="PTHR39156">
    <property type="entry name" value="RIBONUCLEASE M5"/>
    <property type="match status" value="1"/>
</dbReference>
<dbReference type="SMART" id="SM00493">
    <property type="entry name" value="TOPRIM"/>
    <property type="match status" value="1"/>
</dbReference>
<evidence type="ECO:0000256" key="6">
    <source>
        <dbReference type="ARBA" id="ARBA00022730"/>
    </source>
</evidence>
<keyword evidence="2 11" id="KW-0690">Ribosome biogenesis</keyword>
<feature type="domain" description="Toprim" evidence="13">
    <location>
        <begin position="4"/>
        <end position="87"/>
    </location>
</feature>
<dbReference type="PANTHER" id="PTHR39156:SF1">
    <property type="entry name" value="RIBONUCLEASE M5"/>
    <property type="match status" value="1"/>
</dbReference>
<dbReference type="AlphaFoldDB" id="A0A8J7G4Y7"/>
<evidence type="ECO:0000256" key="9">
    <source>
        <dbReference type="ARBA" id="ARBA00022842"/>
    </source>
</evidence>
<dbReference type="Pfam" id="PF13331">
    <property type="entry name" value="DUF4093"/>
    <property type="match status" value="1"/>
</dbReference>
<dbReference type="EMBL" id="JADKPV010000011">
    <property type="protein sequence ID" value="MBF4502300.1"/>
    <property type="molecule type" value="Genomic_DNA"/>
</dbReference>
<evidence type="ECO:0000256" key="2">
    <source>
        <dbReference type="ARBA" id="ARBA00022517"/>
    </source>
</evidence>
<name>A0A8J7G4Y7_9BACL</name>
<evidence type="ECO:0000256" key="3">
    <source>
        <dbReference type="ARBA" id="ARBA00022552"/>
    </source>
</evidence>
<evidence type="ECO:0000256" key="7">
    <source>
        <dbReference type="ARBA" id="ARBA00022759"/>
    </source>
</evidence>
<dbReference type="InterPro" id="IPR004466">
    <property type="entry name" value="RNase_M5"/>
</dbReference>
<keyword evidence="5" id="KW-0479">Metal-binding</keyword>
<dbReference type="GO" id="GO:0005737">
    <property type="term" value="C:cytoplasm"/>
    <property type="evidence" value="ECO:0007669"/>
    <property type="project" value="UniProtKB-SubCell"/>
</dbReference>
<keyword evidence="8 11" id="KW-0378">Hydrolase</keyword>
<dbReference type="Gene3D" id="3.40.1360.10">
    <property type="match status" value="1"/>
</dbReference>
<dbReference type="CDD" id="cd01027">
    <property type="entry name" value="TOPRIM_RNase_M5_like"/>
    <property type="match status" value="1"/>
</dbReference>
<gene>
    <name evidence="11 14" type="primary">rnmV</name>
    <name evidence="14" type="ORF">IRY55_13110</name>
</gene>
<dbReference type="PROSITE" id="PS50880">
    <property type="entry name" value="TOPRIM"/>
    <property type="match status" value="1"/>
</dbReference>
<protein>
    <recommendedName>
        <fullName evidence="11 12">Ribonuclease M5</fullName>
        <ecNumber evidence="11 12">3.1.26.8</ecNumber>
    </recommendedName>
    <alternativeName>
        <fullName evidence="11">RNase M5</fullName>
    </alternativeName>
    <alternativeName>
        <fullName evidence="11">Ribosomal RNA terminal maturase M5</fullName>
    </alternativeName>
</protein>
<dbReference type="RefSeq" id="WP_194563786.1">
    <property type="nucleotide sequence ID" value="NZ_JADKPV010000011.1"/>
</dbReference>
<keyword evidence="3 11" id="KW-0698">rRNA processing</keyword>
<evidence type="ECO:0000256" key="10">
    <source>
        <dbReference type="ARBA" id="ARBA00022884"/>
    </source>
</evidence>
<dbReference type="HAMAP" id="MF_01469">
    <property type="entry name" value="RNase_M5"/>
    <property type="match status" value="1"/>
</dbReference>
<keyword evidence="7 11" id="KW-0255">Endonuclease</keyword>
<dbReference type="GO" id="GO:0046872">
    <property type="term" value="F:metal ion binding"/>
    <property type="evidence" value="ECO:0007669"/>
    <property type="project" value="UniProtKB-KW"/>
</dbReference>
<reference evidence="14" key="1">
    <citation type="submission" date="2020-11" db="EMBL/GenBank/DDBJ databases">
        <title>Multidrug resistant novel bacterium Savagea serpentis sp. nov., isolated from the scats of a vine snake (Ahaetulla nasuta).</title>
        <authorList>
            <person name="Venkata Ramana V."/>
            <person name="Vikas Patil S."/>
            <person name="Yogita Lugani V."/>
        </authorList>
    </citation>
    <scope>NUCLEOTIDE SEQUENCE</scope>
    <source>
        <strain evidence="14">SN6</strain>
    </source>
</reference>
<comment type="similarity">
    <text evidence="11">Belongs to the ribonuclease M5 family.</text>
</comment>
<keyword evidence="4 11" id="KW-0540">Nuclease</keyword>
<comment type="subcellular location">
    <subcellularLocation>
        <location evidence="11">Cytoplasm</location>
    </subcellularLocation>
</comment>
<evidence type="ECO:0000256" key="11">
    <source>
        <dbReference type="HAMAP-Rule" id="MF_01469"/>
    </source>
</evidence>
<dbReference type="InterPro" id="IPR034141">
    <property type="entry name" value="TOPRIM_RNase_M5-like"/>
</dbReference>
<comment type="function">
    <text evidence="11">Required for correct processing of both the 5' and 3' ends of 5S rRNA precursor. Cleaves both sides of a double-stranded region yielding mature 5S rRNA in one step.</text>
</comment>
<comment type="catalytic activity">
    <reaction evidence="11">
        <text>Endonucleolytic cleavage of RNA, removing 21 and 42 nucleotides, respectively, from the 5'- and 3'-termini of a 5S-rRNA precursor.</text>
        <dbReference type="EC" id="3.1.26.8"/>
    </reaction>
</comment>
<dbReference type="GO" id="GO:0006364">
    <property type="term" value="P:rRNA processing"/>
    <property type="evidence" value="ECO:0007669"/>
    <property type="project" value="UniProtKB-UniRule"/>
</dbReference>
<keyword evidence="6 11" id="KW-0699">rRNA-binding</keyword>
<dbReference type="InterPro" id="IPR025156">
    <property type="entry name" value="RNase_M5_C"/>
</dbReference>
<keyword evidence="10 11" id="KW-0694">RNA-binding</keyword>
<evidence type="ECO:0000256" key="1">
    <source>
        <dbReference type="ARBA" id="ARBA00022490"/>
    </source>
</evidence>
<evidence type="ECO:0000256" key="5">
    <source>
        <dbReference type="ARBA" id="ARBA00022723"/>
    </source>
</evidence>
<comment type="caution">
    <text evidence="14">The sequence shown here is derived from an EMBL/GenBank/DDBJ whole genome shotgun (WGS) entry which is preliminary data.</text>
</comment>
<keyword evidence="9" id="KW-0460">Magnesium</keyword>
<evidence type="ECO:0000259" key="13">
    <source>
        <dbReference type="PROSITE" id="PS50880"/>
    </source>
</evidence>
<dbReference type="InterPro" id="IPR006171">
    <property type="entry name" value="TOPRIM_dom"/>
</dbReference>
<dbReference type="GO" id="GO:0043822">
    <property type="term" value="F:ribonuclease M5 activity"/>
    <property type="evidence" value="ECO:0007669"/>
    <property type="project" value="UniProtKB-UniRule"/>
</dbReference>
<evidence type="ECO:0000313" key="14">
    <source>
        <dbReference type="EMBL" id="MBF4502300.1"/>
    </source>
</evidence>
<proteinExistence type="inferred from homology"/>
<evidence type="ECO:0000256" key="8">
    <source>
        <dbReference type="ARBA" id="ARBA00022801"/>
    </source>
</evidence>
<keyword evidence="15" id="KW-1185">Reference proteome</keyword>
<dbReference type="NCBIfam" id="TIGR00334">
    <property type="entry name" value="5S_RNA_mat_M5"/>
    <property type="match status" value="1"/>
</dbReference>
<sequence>MQIKEWIVVEGKCDTAAIKRAIGAKTIETNGSALDEATLRLIEKAHAQDGVIVFTDPDYPGRRIRALIEERIPTVKHAFLKKRDATPERKGSVGIEHASNEAIQEALSAVYSLQERGAAETVSREYLVRRGFIGASQSKQLRHRLGEALQIGETNGKTLLKRLNLFQITEEEIEEWFKTIEEK</sequence>